<dbReference type="EMBL" id="CABIJS010000022">
    <property type="protein sequence ID" value="VUZ39689.1"/>
    <property type="molecule type" value="Genomic_DNA"/>
</dbReference>
<name>A0A564XY42_HYMDI</name>
<sequence>RSNAFFISEDLTPDTATNNEAGKSALITSIKAKHWNLVIARCPKDARSFVCRIRKVNENNGDELAASGKRKEHCQRFADTLRTSELVRGVHGIIDENPGHIDI</sequence>
<reference evidence="1 2" key="1">
    <citation type="submission" date="2019-07" db="EMBL/GenBank/DDBJ databases">
        <authorList>
            <person name="Jastrzebski P J."/>
            <person name="Paukszto L."/>
            <person name="Jastrzebski P J."/>
        </authorList>
    </citation>
    <scope>NUCLEOTIDE SEQUENCE [LARGE SCALE GENOMIC DNA]</scope>
    <source>
        <strain evidence="1 2">WMS-il1</strain>
    </source>
</reference>
<feature type="non-terminal residue" evidence="1">
    <location>
        <position position="1"/>
    </location>
</feature>
<evidence type="ECO:0000313" key="1">
    <source>
        <dbReference type="EMBL" id="VUZ39689.1"/>
    </source>
</evidence>
<dbReference type="AlphaFoldDB" id="A0A564XY42"/>
<accession>A0A564XY42</accession>
<protein>
    <submittedName>
        <fullName evidence="1">Uncharacterized protein</fullName>
    </submittedName>
</protein>
<proteinExistence type="predicted"/>
<dbReference type="Proteomes" id="UP000321570">
    <property type="component" value="Unassembled WGS sequence"/>
</dbReference>
<keyword evidence="2" id="KW-1185">Reference proteome</keyword>
<gene>
    <name evidence="1" type="ORF">WMSIL1_LOCUS953</name>
</gene>
<organism evidence="1 2">
    <name type="scientific">Hymenolepis diminuta</name>
    <name type="common">Rat tapeworm</name>
    <dbReference type="NCBI Taxonomy" id="6216"/>
    <lineage>
        <taxon>Eukaryota</taxon>
        <taxon>Metazoa</taxon>
        <taxon>Spiralia</taxon>
        <taxon>Lophotrochozoa</taxon>
        <taxon>Platyhelminthes</taxon>
        <taxon>Cestoda</taxon>
        <taxon>Eucestoda</taxon>
        <taxon>Cyclophyllidea</taxon>
        <taxon>Hymenolepididae</taxon>
        <taxon>Hymenolepis</taxon>
    </lineage>
</organism>
<evidence type="ECO:0000313" key="2">
    <source>
        <dbReference type="Proteomes" id="UP000321570"/>
    </source>
</evidence>